<dbReference type="RefSeq" id="WP_015504240.1">
    <property type="nucleotide sequence ID" value="NZ_CAYARL010000008.1"/>
</dbReference>
<dbReference type="Pfam" id="PF01300">
    <property type="entry name" value="Sua5_yciO_yrdC"/>
    <property type="match status" value="1"/>
</dbReference>
<evidence type="ECO:0000256" key="8">
    <source>
        <dbReference type="ARBA" id="ARBA00022741"/>
    </source>
</evidence>
<comment type="catalytic activity">
    <reaction evidence="11">
        <text>L-threonine + hydrogencarbonate + ATP = L-threonylcarbamoyladenylate + diphosphate + H2O</text>
        <dbReference type="Rhea" id="RHEA:36407"/>
        <dbReference type="ChEBI" id="CHEBI:15377"/>
        <dbReference type="ChEBI" id="CHEBI:17544"/>
        <dbReference type="ChEBI" id="CHEBI:30616"/>
        <dbReference type="ChEBI" id="CHEBI:33019"/>
        <dbReference type="ChEBI" id="CHEBI:57926"/>
        <dbReference type="ChEBI" id="CHEBI:73682"/>
        <dbReference type="EC" id="2.7.7.87"/>
    </reaction>
</comment>
<accession>A0A3G3IF77</accession>
<dbReference type="PROSITE" id="PS51163">
    <property type="entry name" value="YRDC"/>
    <property type="match status" value="1"/>
</dbReference>
<keyword evidence="7" id="KW-0548">Nucleotidyltransferase</keyword>
<dbReference type="PANTHER" id="PTHR17490:SF16">
    <property type="entry name" value="THREONYLCARBAMOYL-AMP SYNTHASE"/>
    <property type="match status" value="1"/>
</dbReference>
<keyword evidence="5" id="KW-0808">Transferase</keyword>
<dbReference type="GO" id="GO:0061710">
    <property type="term" value="F:L-threonylcarbamoyladenylate synthase"/>
    <property type="evidence" value="ECO:0007669"/>
    <property type="project" value="UniProtKB-EC"/>
</dbReference>
<reference evidence="13 14" key="1">
    <citation type="submission" date="2016-10" db="EMBL/GenBank/DDBJ databases">
        <title>Complete genome of the TMA-utilizing, human hosted archaeon Methanomethylophilus alvus Gen. nov, sp. nov., strain Mx-05, derived from a pure culture.</title>
        <authorList>
            <person name="Brugere J.-F."/>
            <person name="Ben Hania W."/>
            <person name="Chaudhary P.P."/>
            <person name="Gaci N."/>
            <person name="Borrel G."/>
            <person name="Cao Van Tuat L."/>
            <person name="Fardeau M.-L."/>
            <person name="Harris H.M.B."/>
            <person name="O'Toole P.W."/>
            <person name="Ollivier B."/>
        </authorList>
    </citation>
    <scope>NUCLEOTIDE SEQUENCE [LARGE SCALE GENOMIC DNA]</scope>
    <source>
        <strain evidence="13 14">Mx-05</strain>
    </source>
</reference>
<evidence type="ECO:0000256" key="4">
    <source>
        <dbReference type="ARBA" id="ARBA00022490"/>
    </source>
</evidence>
<evidence type="ECO:0000313" key="14">
    <source>
        <dbReference type="Proteomes" id="UP000273278"/>
    </source>
</evidence>
<evidence type="ECO:0000256" key="5">
    <source>
        <dbReference type="ARBA" id="ARBA00022679"/>
    </source>
</evidence>
<evidence type="ECO:0000256" key="9">
    <source>
        <dbReference type="ARBA" id="ARBA00022840"/>
    </source>
</evidence>
<dbReference type="InterPro" id="IPR006070">
    <property type="entry name" value="Sua5-like_dom"/>
</dbReference>
<dbReference type="GO" id="GO:0003725">
    <property type="term" value="F:double-stranded RNA binding"/>
    <property type="evidence" value="ECO:0007669"/>
    <property type="project" value="InterPro"/>
</dbReference>
<keyword evidence="9" id="KW-0067">ATP-binding</keyword>
<dbReference type="GO" id="GO:0000049">
    <property type="term" value="F:tRNA binding"/>
    <property type="evidence" value="ECO:0007669"/>
    <property type="project" value="TreeGrafter"/>
</dbReference>
<keyword evidence="6" id="KW-0819">tRNA processing</keyword>
<comment type="subcellular location">
    <subcellularLocation>
        <location evidence="1">Cytoplasm</location>
    </subcellularLocation>
</comment>
<evidence type="ECO:0000313" key="13">
    <source>
        <dbReference type="EMBL" id="AYQ54526.1"/>
    </source>
</evidence>
<proteinExistence type="inferred from homology"/>
<keyword evidence="8" id="KW-0547">Nucleotide-binding</keyword>
<dbReference type="InterPro" id="IPR050156">
    <property type="entry name" value="TC-AMP_synthase_SUA5"/>
</dbReference>
<evidence type="ECO:0000256" key="10">
    <source>
        <dbReference type="ARBA" id="ARBA00029774"/>
    </source>
</evidence>
<dbReference type="GO" id="GO:0005524">
    <property type="term" value="F:ATP binding"/>
    <property type="evidence" value="ECO:0007669"/>
    <property type="project" value="UniProtKB-KW"/>
</dbReference>
<dbReference type="NCBIfam" id="TIGR00057">
    <property type="entry name" value="L-threonylcarbamoyladenylate synthase"/>
    <property type="match status" value="1"/>
</dbReference>
<protein>
    <recommendedName>
        <fullName evidence="10">L-threonylcarbamoyladenylate synthase</fullName>
        <ecNumber evidence="3">2.7.7.87</ecNumber>
    </recommendedName>
    <alternativeName>
        <fullName evidence="10">L-threonylcarbamoyladenylate synthase</fullName>
    </alternativeName>
</protein>
<name>A0A3G3IF77_9ARCH</name>
<evidence type="ECO:0000256" key="3">
    <source>
        <dbReference type="ARBA" id="ARBA00012584"/>
    </source>
</evidence>
<dbReference type="Proteomes" id="UP000273278">
    <property type="component" value="Chromosome"/>
</dbReference>
<evidence type="ECO:0000256" key="11">
    <source>
        <dbReference type="ARBA" id="ARBA00048366"/>
    </source>
</evidence>
<keyword evidence="4" id="KW-0963">Cytoplasm</keyword>
<evidence type="ECO:0000256" key="7">
    <source>
        <dbReference type="ARBA" id="ARBA00022695"/>
    </source>
</evidence>
<dbReference type="SUPFAM" id="SSF55821">
    <property type="entry name" value="YrdC/RibB"/>
    <property type="match status" value="1"/>
</dbReference>
<evidence type="ECO:0000259" key="12">
    <source>
        <dbReference type="PROSITE" id="PS51163"/>
    </source>
</evidence>
<evidence type="ECO:0000256" key="6">
    <source>
        <dbReference type="ARBA" id="ARBA00022694"/>
    </source>
</evidence>
<dbReference type="GO" id="GO:0005737">
    <property type="term" value="C:cytoplasm"/>
    <property type="evidence" value="ECO:0007669"/>
    <property type="project" value="UniProtKB-SubCell"/>
</dbReference>
<sequence>MRVLKCDCSKGLNDNCIQAAMSAAEDIAAGNLIVYPTDTVYGIGADIYNEVAVKNLYLAKRRPFDMALSVAVADRKMMESVAILNETADKLIKAFLPGPLTIIIKKNPEVPDIVTAGSQKVGIRIPDHPIALEIARRSGPIVATSANIHFQPDAIDIGMATAALGNSVSTYIDAGHSPSGKPSTIIWIKDKEYEIIRQGPITEDMIKEVLQC</sequence>
<dbReference type="AlphaFoldDB" id="A0A3G3IF77"/>
<dbReference type="Gene3D" id="3.90.870.10">
    <property type="entry name" value="DHBP synthase"/>
    <property type="match status" value="1"/>
</dbReference>
<dbReference type="InterPro" id="IPR017945">
    <property type="entry name" value="DHBP_synth_RibB-like_a/b_dom"/>
</dbReference>
<gene>
    <name evidence="13" type="ORF">BKD89_01690</name>
</gene>
<dbReference type="EMBL" id="CP017686">
    <property type="protein sequence ID" value="AYQ54526.1"/>
    <property type="molecule type" value="Genomic_DNA"/>
</dbReference>
<evidence type="ECO:0000256" key="1">
    <source>
        <dbReference type="ARBA" id="ARBA00004496"/>
    </source>
</evidence>
<dbReference type="EC" id="2.7.7.87" evidence="3"/>
<dbReference type="GeneID" id="41321140"/>
<evidence type="ECO:0000256" key="2">
    <source>
        <dbReference type="ARBA" id="ARBA00007663"/>
    </source>
</evidence>
<comment type="similarity">
    <text evidence="2">Belongs to the SUA5 family.</text>
</comment>
<dbReference type="GO" id="GO:0008033">
    <property type="term" value="P:tRNA processing"/>
    <property type="evidence" value="ECO:0007669"/>
    <property type="project" value="UniProtKB-KW"/>
</dbReference>
<dbReference type="GO" id="GO:0006450">
    <property type="term" value="P:regulation of translational fidelity"/>
    <property type="evidence" value="ECO:0007669"/>
    <property type="project" value="TreeGrafter"/>
</dbReference>
<dbReference type="OMA" id="YALGCQI"/>
<dbReference type="PANTHER" id="PTHR17490">
    <property type="entry name" value="SUA5"/>
    <property type="match status" value="1"/>
</dbReference>
<organism evidence="13 14">
    <name type="scientific">Methanomethylophilus alvi</name>
    <dbReference type="NCBI Taxonomy" id="1291540"/>
    <lineage>
        <taxon>Archaea</taxon>
        <taxon>Methanobacteriati</taxon>
        <taxon>Thermoplasmatota</taxon>
        <taxon>Thermoplasmata</taxon>
        <taxon>Methanomassiliicoccales</taxon>
        <taxon>Methanomethylophilaceae</taxon>
        <taxon>Methanomethylophilus</taxon>
    </lineage>
</organism>
<feature type="domain" description="YrdC-like" evidence="12">
    <location>
        <begin position="17"/>
        <end position="201"/>
    </location>
</feature>